<evidence type="ECO:0000259" key="2">
    <source>
        <dbReference type="Pfam" id="PF07687"/>
    </source>
</evidence>
<dbReference type="AlphaFoldDB" id="A0A839QGV8"/>
<evidence type="ECO:0000313" key="4">
    <source>
        <dbReference type="Proteomes" id="UP000523000"/>
    </source>
</evidence>
<sequence length="398" mass="41320">MTNQAPQLTEHKQESAGRVDALADRLLAFSHRLHAQPETGLNEEMAATWLVGELSGIEGIRIQHGLGSLPTAVRAEIGNGPLVAVICAEYDALPGLGHACGHNIIAAAGLGAFLALAPAADELGLTLRLLGTPAEETVGGKVIMLRQGDFDGSHLAVMVHPSNRDESSMLAYACVGLDVAFSGKAAHASDEPYKGVNALDAMTLAMNAVALARQQLEPNQQMHGIITAGGQASNIIPDHIAGEWMVRADSLESLDRVKARWRRCFEGAALATGATVEIKENGEVFTDMLPHPGLTAAYVKNAAALGHHCDDSGVLNGSTDMGNVSHHVASIHPMISLDDDGPDGHTHEFASAAVSPGGDAAALNGAKALAATIIDAALDAGLRAELLLKPCRASELMA</sequence>
<dbReference type="NCBIfam" id="TIGR01891">
    <property type="entry name" value="amidohydrolases"/>
    <property type="match status" value="1"/>
</dbReference>
<dbReference type="FunFam" id="3.30.70.360:FF:000004">
    <property type="entry name" value="Peptidase M20 domain-containing protein 2"/>
    <property type="match status" value="1"/>
</dbReference>
<name>A0A839QGV8_9MICC</name>
<dbReference type="Gene3D" id="3.30.70.360">
    <property type="match status" value="1"/>
</dbReference>
<dbReference type="InterPro" id="IPR017144">
    <property type="entry name" value="Xaa-Arg_dipeptidase"/>
</dbReference>
<feature type="domain" description="Peptidase M20 dimerisation" evidence="2">
    <location>
        <begin position="176"/>
        <end position="267"/>
    </location>
</feature>
<dbReference type="GO" id="GO:0071713">
    <property type="term" value="F:para-aminobenzoyl-glutamate hydrolase activity"/>
    <property type="evidence" value="ECO:0007669"/>
    <property type="project" value="TreeGrafter"/>
</dbReference>
<dbReference type="PANTHER" id="PTHR30575">
    <property type="entry name" value="PEPTIDASE M20"/>
    <property type="match status" value="1"/>
</dbReference>
<dbReference type="InterPro" id="IPR002933">
    <property type="entry name" value="Peptidase_M20"/>
</dbReference>
<reference evidence="3 4" key="1">
    <citation type="submission" date="2020-08" db="EMBL/GenBank/DDBJ databases">
        <title>Sequencing the genomes of 1000 actinobacteria strains.</title>
        <authorList>
            <person name="Klenk H.-P."/>
        </authorList>
    </citation>
    <scope>NUCLEOTIDE SEQUENCE [LARGE SCALE GENOMIC DNA]</scope>
    <source>
        <strain evidence="3 4">DSM 22826</strain>
    </source>
</reference>
<evidence type="ECO:0000256" key="1">
    <source>
        <dbReference type="PIRNR" id="PIRNR037226"/>
    </source>
</evidence>
<organism evidence="3 4">
    <name type="scientific">Paeniglutamicibacter cryotolerans</name>
    <dbReference type="NCBI Taxonomy" id="670079"/>
    <lineage>
        <taxon>Bacteria</taxon>
        <taxon>Bacillati</taxon>
        <taxon>Actinomycetota</taxon>
        <taxon>Actinomycetes</taxon>
        <taxon>Micrococcales</taxon>
        <taxon>Micrococcaceae</taxon>
        <taxon>Paeniglutamicibacter</taxon>
    </lineage>
</organism>
<dbReference type="GO" id="GO:0005737">
    <property type="term" value="C:cytoplasm"/>
    <property type="evidence" value="ECO:0007669"/>
    <property type="project" value="TreeGrafter"/>
</dbReference>
<dbReference type="SUPFAM" id="SSF53187">
    <property type="entry name" value="Zn-dependent exopeptidases"/>
    <property type="match status" value="1"/>
</dbReference>
<gene>
    <name evidence="3" type="ORF">E9229_001779</name>
</gene>
<evidence type="ECO:0000313" key="3">
    <source>
        <dbReference type="EMBL" id="MBB2995588.1"/>
    </source>
</evidence>
<dbReference type="SUPFAM" id="SSF55031">
    <property type="entry name" value="Bacterial exopeptidase dimerisation domain"/>
    <property type="match status" value="1"/>
</dbReference>
<dbReference type="GO" id="GO:0046657">
    <property type="term" value="P:folic acid catabolic process"/>
    <property type="evidence" value="ECO:0007669"/>
    <property type="project" value="TreeGrafter"/>
</dbReference>
<dbReference type="Pfam" id="PF07687">
    <property type="entry name" value="M20_dimer"/>
    <property type="match status" value="1"/>
</dbReference>
<accession>A0A839QGV8</accession>
<keyword evidence="4" id="KW-1185">Reference proteome</keyword>
<keyword evidence="3" id="KW-0378">Hydrolase</keyword>
<dbReference type="Proteomes" id="UP000523000">
    <property type="component" value="Unassembled WGS sequence"/>
</dbReference>
<dbReference type="PIRSF" id="PIRSF037226">
    <property type="entry name" value="Amidohydrolase_ACY1L2_prd"/>
    <property type="match status" value="1"/>
</dbReference>
<dbReference type="InterPro" id="IPR052030">
    <property type="entry name" value="Peptidase_M20/M20A_hydrolases"/>
</dbReference>
<proteinExistence type="inferred from homology"/>
<dbReference type="GO" id="GO:0016805">
    <property type="term" value="F:dipeptidase activity"/>
    <property type="evidence" value="ECO:0007669"/>
    <property type="project" value="InterPro"/>
</dbReference>
<dbReference type="EMBL" id="JACHVS010000001">
    <property type="protein sequence ID" value="MBB2995588.1"/>
    <property type="molecule type" value="Genomic_DNA"/>
</dbReference>
<dbReference type="Pfam" id="PF01546">
    <property type="entry name" value="Peptidase_M20"/>
    <property type="match status" value="1"/>
</dbReference>
<dbReference type="InterPro" id="IPR017439">
    <property type="entry name" value="Amidohydrolase"/>
</dbReference>
<comment type="similarity">
    <text evidence="1">Belongs to the peptidase M20A family.</text>
</comment>
<comment type="caution">
    <text evidence="3">The sequence shown here is derived from an EMBL/GenBank/DDBJ whole genome shotgun (WGS) entry which is preliminary data.</text>
</comment>
<dbReference type="RefSeq" id="WP_221184411.1">
    <property type="nucleotide sequence ID" value="NZ_BAABGK010000091.1"/>
</dbReference>
<dbReference type="PANTHER" id="PTHR30575:SF0">
    <property type="entry name" value="XAA-ARG DIPEPTIDASE"/>
    <property type="match status" value="1"/>
</dbReference>
<dbReference type="InterPro" id="IPR011650">
    <property type="entry name" value="Peptidase_M20_dimer"/>
</dbReference>
<dbReference type="InterPro" id="IPR036264">
    <property type="entry name" value="Bact_exopeptidase_dim_dom"/>
</dbReference>
<dbReference type="Gene3D" id="3.40.630.10">
    <property type="entry name" value="Zn peptidases"/>
    <property type="match status" value="1"/>
</dbReference>
<protein>
    <recommendedName>
        <fullName evidence="1">Peptidase M20 domain-containing protein 2</fullName>
    </recommendedName>
</protein>